<evidence type="ECO:0000313" key="3">
    <source>
        <dbReference type="Proteomes" id="UP000124292"/>
    </source>
</evidence>
<proteinExistence type="predicted"/>
<dbReference type="GeneID" id="3416476"/>
<evidence type="ECO:0000313" key="4">
    <source>
        <dbReference type="Proteomes" id="UP000133219"/>
    </source>
</evidence>
<sequence length="224" mass="22436">MSSLSELLEGESIAGGDCRPYRSCRIAANMSSSFFGPDAFAVTSVELSIKSNKPCSRTRIAGGPGNGGFTVAAPRPSPFDLLSATSSRGCFLLAGTVAAVSAKGGEPAAMRDSGVLAILTGLCPEPDGDVKSIIGILTSGAYTRPPMWTFFTGAFPDCATVSILLVGTWGGISGCGAHTGFPQSTPADASTCRDVPATGEHAICGPGAADVEPASVAAKIGVCA</sequence>
<dbReference type="Proteomes" id="UP000124292">
    <property type="component" value="Genome"/>
</dbReference>
<dbReference type="EMBL" id="JN885136">
    <property type="protein sequence ID" value="AEW87610.1"/>
    <property type="molecule type" value="Genomic_DNA"/>
</dbReference>
<dbReference type="KEGG" id="vg:3416476"/>
<reference evidence="3 4" key="1">
    <citation type="journal article" date="2013" name="J. Virol.">
        <title>Genomic characterization of Japanese macaque rhadinovirus, a novel herpesvirus isolated from a nonhuman primate with a spontaneous inflammatory demyelinating disease.</title>
        <authorList>
            <person name="Estep R.D."/>
            <person name="Hansen S.G."/>
            <person name="Rogers K.S."/>
            <person name="Axthelm M.K."/>
            <person name="Wong S.W."/>
        </authorList>
    </citation>
    <scope>NUCLEOTIDE SEQUENCE [LARGE SCALE GENOMIC DNA]</scope>
    <source>
        <strain evidence="2">12E2</strain>
        <strain evidence="1">3A1</strain>
    </source>
</reference>
<dbReference type="Proteomes" id="UP000133219">
    <property type="component" value="Segment"/>
</dbReference>
<accession>G9JM93</accession>
<evidence type="ECO:0000313" key="2">
    <source>
        <dbReference type="EMBL" id="AEW87780.1"/>
    </source>
</evidence>
<dbReference type="EMBL" id="JN885137">
    <property type="protein sequence ID" value="AEW87780.1"/>
    <property type="molecule type" value="Genomic_DNA"/>
</dbReference>
<organism evidence="1 4">
    <name type="scientific">Macaca fuscata rhadinovirus</name>
    <dbReference type="NCBI Taxonomy" id="272551"/>
    <lineage>
        <taxon>Viruses</taxon>
        <taxon>Duplodnaviria</taxon>
        <taxon>Heunggongvirae</taxon>
        <taxon>Peploviricota</taxon>
        <taxon>Herviviricetes</taxon>
        <taxon>Herpesvirales</taxon>
        <taxon>Orthoherpesviridae</taxon>
        <taxon>Gammaherpesvirinae</taxon>
        <taxon>Rhadinovirus</taxon>
        <taxon>Rhadinovirus macacinegamma11</taxon>
        <taxon>macacine gammaherpesvirus 11</taxon>
    </lineage>
</organism>
<dbReference type="RefSeq" id="YP_238388.1">
    <property type="nucleotide sequence ID" value="NC_007016.1"/>
</dbReference>
<evidence type="ECO:0000313" key="1">
    <source>
        <dbReference type="EMBL" id="AEW87610.1"/>
    </source>
</evidence>
<protein>
    <submittedName>
        <fullName evidence="1">JM85</fullName>
    </submittedName>
</protein>
<gene>
    <name evidence="1" type="ORF">JM85</name>
</gene>
<name>G9JM93_9GAMA</name>